<dbReference type="OrthoDB" id="2052718at2"/>
<dbReference type="EMBL" id="FRAC01000019">
    <property type="protein sequence ID" value="SHK90615.1"/>
    <property type="molecule type" value="Genomic_DNA"/>
</dbReference>
<gene>
    <name evidence="2" type="ORF">SAMN02745136_03640</name>
</gene>
<dbReference type="SUPFAM" id="SSF160631">
    <property type="entry name" value="SMI1/KNR4-like"/>
    <property type="match status" value="1"/>
</dbReference>
<accession>A0A1M6WAV4</accession>
<sequence length="69" mass="8255">MNILQNLNSRLNFYDKCERYAKATEEDIQKLKSYSSIELPKDYLDFLKEIMGVAFVIDDYPTFEFWCSL</sequence>
<reference evidence="2 3" key="1">
    <citation type="submission" date="2016-11" db="EMBL/GenBank/DDBJ databases">
        <authorList>
            <person name="Jaros S."/>
            <person name="Januszkiewicz K."/>
            <person name="Wedrychowicz H."/>
        </authorList>
    </citation>
    <scope>NUCLEOTIDE SEQUENCE [LARGE SCALE GENOMIC DNA]</scope>
    <source>
        <strain evidence="2 3">DSM 15929</strain>
    </source>
</reference>
<dbReference type="InterPro" id="IPR037883">
    <property type="entry name" value="Knr4/Smi1-like_sf"/>
</dbReference>
<dbReference type="InterPro" id="IPR018958">
    <property type="entry name" value="Knr4/Smi1-like_dom"/>
</dbReference>
<feature type="domain" description="Knr4/Smi1-like" evidence="1">
    <location>
        <begin position="22"/>
        <end position="65"/>
    </location>
</feature>
<dbReference type="Pfam" id="PF09346">
    <property type="entry name" value="SMI1_KNR4"/>
    <property type="match status" value="1"/>
</dbReference>
<name>A0A1M6WAV4_9FIRM</name>
<organism evidence="2 3">
    <name type="scientific">Anaerocolumna jejuensis DSM 15929</name>
    <dbReference type="NCBI Taxonomy" id="1121322"/>
    <lineage>
        <taxon>Bacteria</taxon>
        <taxon>Bacillati</taxon>
        <taxon>Bacillota</taxon>
        <taxon>Clostridia</taxon>
        <taxon>Lachnospirales</taxon>
        <taxon>Lachnospiraceae</taxon>
        <taxon>Anaerocolumna</taxon>
    </lineage>
</organism>
<protein>
    <recommendedName>
        <fullName evidence="1">Knr4/Smi1-like domain-containing protein</fullName>
    </recommendedName>
</protein>
<evidence type="ECO:0000313" key="3">
    <source>
        <dbReference type="Proteomes" id="UP000184386"/>
    </source>
</evidence>
<keyword evidence="3" id="KW-1185">Reference proteome</keyword>
<evidence type="ECO:0000259" key="1">
    <source>
        <dbReference type="Pfam" id="PF09346"/>
    </source>
</evidence>
<dbReference type="RefSeq" id="WP_073278266.1">
    <property type="nucleotide sequence ID" value="NZ_FRAC01000019.1"/>
</dbReference>
<dbReference type="Proteomes" id="UP000184386">
    <property type="component" value="Unassembled WGS sequence"/>
</dbReference>
<proteinExistence type="predicted"/>
<dbReference type="Gene3D" id="3.40.1580.10">
    <property type="entry name" value="SMI1/KNR4-like"/>
    <property type="match status" value="1"/>
</dbReference>
<dbReference type="AlphaFoldDB" id="A0A1M6WAV4"/>
<evidence type="ECO:0000313" key="2">
    <source>
        <dbReference type="EMBL" id="SHK90615.1"/>
    </source>
</evidence>